<evidence type="ECO:0000313" key="3">
    <source>
        <dbReference type="EMBL" id="BBU25485.1"/>
    </source>
</evidence>
<name>A0A2K1IGU4_PHYPA</name>
<feature type="repeat" description="PPR" evidence="2">
    <location>
        <begin position="316"/>
        <end position="350"/>
    </location>
</feature>
<dbReference type="Gene3D" id="1.25.40.10">
    <property type="entry name" value="Tetratricopeptide repeat domain"/>
    <property type="match status" value="4"/>
</dbReference>
<dbReference type="Pfam" id="PF13812">
    <property type="entry name" value="PPR_3"/>
    <property type="match status" value="1"/>
</dbReference>
<dbReference type="OrthoDB" id="185373at2759"/>
<evidence type="ECO:0000256" key="1">
    <source>
        <dbReference type="ARBA" id="ARBA00022737"/>
    </source>
</evidence>
<reference evidence="4 6" key="2">
    <citation type="journal article" date="2018" name="Plant J.">
        <title>The Physcomitrella patens chromosome-scale assembly reveals moss genome structure and evolution.</title>
        <authorList>
            <person name="Lang D."/>
            <person name="Ullrich K.K."/>
            <person name="Murat F."/>
            <person name="Fuchs J."/>
            <person name="Jenkins J."/>
            <person name="Haas F.B."/>
            <person name="Piednoel M."/>
            <person name="Gundlach H."/>
            <person name="Van Bel M."/>
            <person name="Meyberg R."/>
            <person name="Vives C."/>
            <person name="Morata J."/>
            <person name="Symeonidi A."/>
            <person name="Hiss M."/>
            <person name="Muchero W."/>
            <person name="Kamisugi Y."/>
            <person name="Saleh O."/>
            <person name="Blanc G."/>
            <person name="Decker E.L."/>
            <person name="van Gessel N."/>
            <person name="Grimwood J."/>
            <person name="Hayes R.D."/>
            <person name="Graham S.W."/>
            <person name="Gunter L.E."/>
            <person name="McDaniel S.F."/>
            <person name="Hoernstein S.N.W."/>
            <person name="Larsson A."/>
            <person name="Li F.W."/>
            <person name="Perroud P.F."/>
            <person name="Phillips J."/>
            <person name="Ranjan P."/>
            <person name="Rokshar D.S."/>
            <person name="Rothfels C.J."/>
            <person name="Schneider L."/>
            <person name="Shu S."/>
            <person name="Stevenson D.W."/>
            <person name="Thummler F."/>
            <person name="Tillich M."/>
            <person name="Villarreal Aguilar J.C."/>
            <person name="Widiez T."/>
            <person name="Wong G.K."/>
            <person name="Wymore A."/>
            <person name="Zhang Y."/>
            <person name="Zimmer A.D."/>
            <person name="Quatrano R.S."/>
            <person name="Mayer K.F.X."/>
            <person name="Goodstein D."/>
            <person name="Casacuberta J.M."/>
            <person name="Vandepoele K."/>
            <person name="Reski R."/>
            <person name="Cuming A.C."/>
            <person name="Tuskan G.A."/>
            <person name="Maumus F."/>
            <person name="Salse J."/>
            <person name="Schmutz J."/>
            <person name="Rensing S.A."/>
        </authorList>
    </citation>
    <scope>NUCLEOTIDE SEQUENCE [LARGE SCALE GENOMIC DNA]</scope>
    <source>
        <strain evidence="5 6">cv. Gransden 2004</strain>
    </source>
</reference>
<dbReference type="EnsemblPlants" id="Pp3c24_14870V3.2">
    <property type="protein sequence ID" value="PAC:32910853.CDS.1"/>
    <property type="gene ID" value="Pp3c24_14870"/>
</dbReference>
<organism evidence="4">
    <name type="scientific">Physcomitrium patens</name>
    <name type="common">Spreading-leaved earth moss</name>
    <name type="synonym">Physcomitrella patens</name>
    <dbReference type="NCBI Taxonomy" id="3218"/>
    <lineage>
        <taxon>Eukaryota</taxon>
        <taxon>Viridiplantae</taxon>
        <taxon>Streptophyta</taxon>
        <taxon>Embryophyta</taxon>
        <taxon>Bryophyta</taxon>
        <taxon>Bryophytina</taxon>
        <taxon>Bryopsida</taxon>
        <taxon>Funariidae</taxon>
        <taxon>Funariales</taxon>
        <taxon>Funariaceae</taxon>
        <taxon>Physcomitrium</taxon>
    </lineage>
</organism>
<evidence type="ECO:0000313" key="6">
    <source>
        <dbReference type="Proteomes" id="UP000006727"/>
    </source>
</evidence>
<dbReference type="GO" id="GO:0003723">
    <property type="term" value="F:RNA binding"/>
    <property type="evidence" value="ECO:0000318"/>
    <property type="project" value="GO_Central"/>
</dbReference>
<dbReference type="PANTHER" id="PTHR24015">
    <property type="entry name" value="OS07G0578800 PROTEIN-RELATED"/>
    <property type="match status" value="1"/>
</dbReference>
<feature type="repeat" description="PPR" evidence="2">
    <location>
        <begin position="417"/>
        <end position="451"/>
    </location>
</feature>
<dbReference type="EMBL" id="ABEU02000024">
    <property type="protein sequence ID" value="PNR28497.1"/>
    <property type="molecule type" value="Genomic_DNA"/>
</dbReference>
<keyword evidence="6" id="KW-1185">Reference proteome</keyword>
<evidence type="ECO:0000313" key="5">
    <source>
        <dbReference type="EnsemblPlants" id="PAC:32910852.CDS.1"/>
    </source>
</evidence>
<proteinExistence type="evidence at transcript level"/>
<feature type="repeat" description="PPR" evidence="2">
    <location>
        <begin position="114"/>
        <end position="148"/>
    </location>
</feature>
<dbReference type="Pfam" id="PF13041">
    <property type="entry name" value="PPR_2"/>
    <property type="match status" value="3"/>
</dbReference>
<reference evidence="3" key="3">
    <citation type="journal article" date="2020" name="Plant Cell Physiol.">
        <title>Two novel PLS-class pentatricopeptide repeat proteins are involved in the group II intron splicing of mitochondrial transcripts in the moss Physcomitrella patens.</title>
        <authorList>
            <person name="Ichinose M."/>
            <person name="Ishimaru A."/>
            <person name="Sugita C."/>
            <person name="Nakajima K."/>
            <person name="Kawaguchi Y."/>
            <person name="Sugita M."/>
        </authorList>
    </citation>
    <scope>NUCLEOTIDE SEQUENCE</scope>
</reference>
<dbReference type="Gramene" id="Pp3c24_14870V3.1">
    <property type="protein sequence ID" value="PAC:32910852.CDS.1"/>
    <property type="gene ID" value="Pp3c24_14870"/>
</dbReference>
<dbReference type="Gramene" id="Pp3c24_14870V3.2">
    <property type="protein sequence ID" value="PAC:32910853.CDS.1"/>
    <property type="gene ID" value="Pp3c24_14870"/>
</dbReference>
<sequence>MRKLLLLLGRLRSSCVSLENRFSSRLVTSRDSGGCLDFAVLQNRDSRNCKFLGVRYVTGIADFGEIIQDRGGLGKEFDEKFRSASRSSSTSNSVGLNVVRDRKEQQRAPRGTWNLISCNAAISRLAQQGRRGEALAFFFRMQDEHVRPNRVTFLSLLKAFRGPGDLESGRRVHNFILERQLESDVRVGTALTCMYFRCGSALDAHRVFKRVQNRDIIVWNAMIEGYCQAGLRDKALEMFKDMKIAGLAPDVASFLSILKSCNGSVHLDDGKQLHKAIIESGFELSVRVQTALVNMYCRCESLLDARKMFNKLPRKDIGLWTTMIAGYAQTDHGEEAFALFQAMRDTGLQPNKMTFLALLKACTRPEFLQKGKWLHNHIRCAGLDSDEKVGTALINAYSKCRSLVDARKVFDNLCTRNVISWTALIAAYSRNDRAEEALDLFEQMKREGVQPNEVTRNTVVKACDRLGAV</sequence>
<protein>
    <submittedName>
        <fullName evidence="3">Pentatricopeptide repeat protein</fullName>
    </submittedName>
</protein>
<dbReference type="PaxDb" id="3218-PP1S178_15V6.1"/>
<evidence type="ECO:0000256" key="2">
    <source>
        <dbReference type="PROSITE-ProRule" id="PRU00708"/>
    </source>
</evidence>
<dbReference type="Proteomes" id="UP000006727">
    <property type="component" value="Chromosome 24"/>
</dbReference>
<dbReference type="InterPro" id="IPR011990">
    <property type="entry name" value="TPR-like_helical_dom_sf"/>
</dbReference>
<dbReference type="FunFam" id="1.25.40.10:FF:000031">
    <property type="entry name" value="Pentatricopeptide repeat-containing protein mitochondrial"/>
    <property type="match status" value="2"/>
</dbReference>
<dbReference type="OMA" id="NDITFFA"/>
<dbReference type="FunFam" id="1.25.40.10:FF:000344">
    <property type="entry name" value="Pentatricopeptide repeat-containing protein"/>
    <property type="match status" value="1"/>
</dbReference>
<accession>A0A2K1IGU4</accession>
<dbReference type="InterPro" id="IPR002885">
    <property type="entry name" value="PPR_rpt"/>
</dbReference>
<dbReference type="AlphaFoldDB" id="A0A2K1IGU4"/>
<keyword evidence="1" id="KW-0677">Repeat</keyword>
<reference evidence="4 6" key="1">
    <citation type="journal article" date="2008" name="Science">
        <title>The Physcomitrella genome reveals evolutionary insights into the conquest of land by plants.</title>
        <authorList>
            <person name="Rensing S."/>
            <person name="Lang D."/>
            <person name="Zimmer A."/>
            <person name="Terry A."/>
            <person name="Salamov A."/>
            <person name="Shapiro H."/>
            <person name="Nishiyama T."/>
            <person name="Perroud P.-F."/>
            <person name="Lindquist E."/>
            <person name="Kamisugi Y."/>
            <person name="Tanahashi T."/>
            <person name="Sakakibara K."/>
            <person name="Fujita T."/>
            <person name="Oishi K."/>
            <person name="Shin-I T."/>
            <person name="Kuroki Y."/>
            <person name="Toyoda A."/>
            <person name="Suzuki Y."/>
            <person name="Hashimoto A."/>
            <person name="Yamaguchi K."/>
            <person name="Sugano A."/>
            <person name="Kohara Y."/>
            <person name="Fujiyama A."/>
            <person name="Anterola A."/>
            <person name="Aoki S."/>
            <person name="Ashton N."/>
            <person name="Barbazuk W.B."/>
            <person name="Barker E."/>
            <person name="Bennetzen J."/>
            <person name="Bezanilla M."/>
            <person name="Blankenship R."/>
            <person name="Cho S.H."/>
            <person name="Dutcher S."/>
            <person name="Estelle M."/>
            <person name="Fawcett J.A."/>
            <person name="Gundlach H."/>
            <person name="Hanada K."/>
            <person name="Heyl A."/>
            <person name="Hicks K.A."/>
            <person name="Hugh J."/>
            <person name="Lohr M."/>
            <person name="Mayer K."/>
            <person name="Melkozernov A."/>
            <person name="Murata T."/>
            <person name="Nelson D."/>
            <person name="Pils B."/>
            <person name="Prigge M."/>
            <person name="Reiss B."/>
            <person name="Renner T."/>
            <person name="Rombauts S."/>
            <person name="Rushton P."/>
            <person name="Sanderfoot A."/>
            <person name="Schween G."/>
            <person name="Shiu S.-H."/>
            <person name="Stueber K."/>
            <person name="Theodoulou F.L."/>
            <person name="Tu H."/>
            <person name="Van de Peer Y."/>
            <person name="Verrier P.J."/>
            <person name="Waters E."/>
            <person name="Wood A."/>
            <person name="Yang L."/>
            <person name="Cove D."/>
            <person name="Cuming A."/>
            <person name="Hasebe M."/>
            <person name="Lucas S."/>
            <person name="Mishler D.B."/>
            <person name="Reski R."/>
            <person name="Grigoriev I."/>
            <person name="Quatrano R.S."/>
            <person name="Boore J.L."/>
        </authorList>
    </citation>
    <scope>NUCLEOTIDE SEQUENCE [LARGE SCALE GENOMIC DNA]</scope>
    <source>
        <strain evidence="5 6">cv. Gransden 2004</strain>
    </source>
</reference>
<dbReference type="PROSITE" id="PS51375">
    <property type="entry name" value="PPR"/>
    <property type="match status" value="4"/>
</dbReference>
<dbReference type="NCBIfam" id="TIGR00756">
    <property type="entry name" value="PPR"/>
    <property type="match status" value="4"/>
</dbReference>
<evidence type="ECO:0000313" key="4">
    <source>
        <dbReference type="EMBL" id="PNR28497.1"/>
    </source>
</evidence>
<gene>
    <name evidence="3" type="primary">PpPPR_9</name>
    <name evidence="5" type="synonym">LOC112276869</name>
    <name evidence="3" type="synonym">Pp1s178_15</name>
    <name evidence="3" type="synonym">Pp3c24_14870</name>
    <name evidence="4" type="ORF">PHYPA_029089</name>
</gene>
<feature type="repeat" description="PPR" evidence="2">
    <location>
        <begin position="215"/>
        <end position="249"/>
    </location>
</feature>
<dbReference type="EMBL" id="LC516685">
    <property type="protein sequence ID" value="BBU25485.1"/>
    <property type="molecule type" value="mRNA"/>
</dbReference>
<dbReference type="InterPro" id="IPR046960">
    <property type="entry name" value="PPR_At4g14850-like_plant"/>
</dbReference>
<reference evidence="5" key="4">
    <citation type="submission" date="2020-12" db="UniProtKB">
        <authorList>
            <consortium name="EnsemblPlants"/>
        </authorList>
    </citation>
    <scope>IDENTIFICATION</scope>
</reference>
<dbReference type="GO" id="GO:0009451">
    <property type="term" value="P:RNA modification"/>
    <property type="evidence" value="ECO:0000318"/>
    <property type="project" value="GO_Central"/>
</dbReference>
<dbReference type="EnsemblPlants" id="Pp3c24_14870V3.1">
    <property type="protein sequence ID" value="PAC:32910852.CDS.1"/>
    <property type="gene ID" value="Pp3c24_14870"/>
</dbReference>